<dbReference type="PANTHER" id="PTHR12993:SF30">
    <property type="entry name" value="N-ACETYL-ALPHA-D-GLUCOSAMINYL L-MALATE DEACETYLASE 1"/>
    <property type="match status" value="1"/>
</dbReference>
<dbReference type="SUPFAM" id="SSF102588">
    <property type="entry name" value="LmbE-like"/>
    <property type="match status" value="1"/>
</dbReference>
<dbReference type="GO" id="GO:0016811">
    <property type="term" value="F:hydrolase activity, acting on carbon-nitrogen (but not peptide) bonds, in linear amides"/>
    <property type="evidence" value="ECO:0007669"/>
    <property type="project" value="TreeGrafter"/>
</dbReference>
<dbReference type="InterPro" id="IPR024078">
    <property type="entry name" value="LmbE-like_dom_sf"/>
</dbReference>
<dbReference type="InterPro" id="IPR003737">
    <property type="entry name" value="GlcNAc_PI_deacetylase-related"/>
</dbReference>
<reference evidence="2" key="1">
    <citation type="submission" date="2018-05" db="EMBL/GenBank/DDBJ databases">
        <authorList>
            <person name="Nie L."/>
        </authorList>
    </citation>
    <scope>NUCLEOTIDE SEQUENCE [LARGE SCALE GENOMIC DNA]</scope>
    <source>
        <strain evidence="2">NL</strain>
    </source>
</reference>
<keyword evidence="2" id="KW-1185">Reference proteome</keyword>
<organism evidence="1 2">
    <name type="scientific">Hymenobacter edaphi</name>
    <dbReference type="NCBI Taxonomy" id="2211146"/>
    <lineage>
        <taxon>Bacteria</taxon>
        <taxon>Pseudomonadati</taxon>
        <taxon>Bacteroidota</taxon>
        <taxon>Cytophagia</taxon>
        <taxon>Cytophagales</taxon>
        <taxon>Hymenobacteraceae</taxon>
        <taxon>Hymenobacter</taxon>
    </lineage>
</organism>
<dbReference type="EMBL" id="QHKM01000001">
    <property type="protein sequence ID" value="RAK69359.1"/>
    <property type="molecule type" value="Genomic_DNA"/>
</dbReference>
<dbReference type="PANTHER" id="PTHR12993">
    <property type="entry name" value="N-ACETYLGLUCOSAMINYL-PHOSPHATIDYLINOSITOL DE-N-ACETYLASE-RELATED"/>
    <property type="match status" value="1"/>
</dbReference>
<dbReference type="AlphaFoldDB" id="A0A328BRS9"/>
<accession>A0A328BRS9</accession>
<dbReference type="Proteomes" id="UP000248553">
    <property type="component" value="Unassembled WGS sequence"/>
</dbReference>
<dbReference type="OrthoDB" id="9790023at2"/>
<sequence length="220" mass="24213">MLKLRLAAPAGAAGLRVLCLGAHADDIEIGAGGTLLRLLAEQQVAAVAWVVFSSTAERAREAHASAEAFLAAAPAGLTRDIRILAFTDGLLPQLVPDIKAAFEQLKAFTPDLILTHYRHDLHQDHRLLSELTWNTFRSHLVLEYEIPKYDGDLGNPGCFVELPAAVLDRKVELLLTHFPSQAGKHWFDAETFRALPRLRGLQAACPGRYAEAFYTRKVLL</sequence>
<name>A0A328BRS9_9BACT</name>
<comment type="caution">
    <text evidence="1">The sequence shown here is derived from an EMBL/GenBank/DDBJ whole genome shotgun (WGS) entry which is preliminary data.</text>
</comment>
<evidence type="ECO:0000313" key="1">
    <source>
        <dbReference type="EMBL" id="RAK69359.1"/>
    </source>
</evidence>
<evidence type="ECO:0000313" key="2">
    <source>
        <dbReference type="Proteomes" id="UP000248553"/>
    </source>
</evidence>
<protein>
    <submittedName>
        <fullName evidence="1">PIG-L family deacetylase</fullName>
    </submittedName>
</protein>
<proteinExistence type="predicted"/>
<gene>
    <name evidence="1" type="ORF">DLM85_00390</name>
</gene>
<dbReference type="Pfam" id="PF02585">
    <property type="entry name" value="PIG-L"/>
    <property type="match status" value="1"/>
</dbReference>
<dbReference type="RefSeq" id="WP_111476095.1">
    <property type="nucleotide sequence ID" value="NZ_QHKM01000001.1"/>
</dbReference>
<dbReference type="Gene3D" id="3.40.50.10320">
    <property type="entry name" value="LmbE-like"/>
    <property type="match status" value="1"/>
</dbReference>